<protein>
    <recommendedName>
        <fullName evidence="5">Calcineurin-like phosphoesterase domain-containing protein</fullName>
    </recommendedName>
</protein>
<proteinExistence type="inferred from homology"/>
<dbReference type="GO" id="GO:0009245">
    <property type="term" value="P:lipid A biosynthetic process"/>
    <property type="evidence" value="ECO:0007669"/>
    <property type="project" value="TreeGrafter"/>
</dbReference>
<dbReference type="PANTHER" id="PTHR31302:SF25">
    <property type="entry name" value="PHOSPHOESTERASE"/>
    <property type="match status" value="1"/>
</dbReference>
<accession>A0A1H4GNW7</accession>
<dbReference type="Pfam" id="PF00149">
    <property type="entry name" value="Metallophos"/>
    <property type="match status" value="1"/>
</dbReference>
<dbReference type="STRING" id="571932.SAMN05421743_11735"/>
<feature type="domain" description="Calcineurin-like phosphoesterase" evidence="5">
    <location>
        <begin position="57"/>
        <end position="222"/>
    </location>
</feature>
<dbReference type="InterPro" id="IPR004843">
    <property type="entry name" value="Calcineurin-like_PHP"/>
</dbReference>
<dbReference type="Proteomes" id="UP000198584">
    <property type="component" value="Unassembled WGS sequence"/>
</dbReference>
<keyword evidence="2" id="KW-0479">Metal-binding</keyword>
<dbReference type="SUPFAM" id="SSF56300">
    <property type="entry name" value="Metallo-dependent phosphatases"/>
    <property type="match status" value="1"/>
</dbReference>
<comment type="cofactor">
    <cofactor evidence="1">
        <name>a divalent metal cation</name>
        <dbReference type="ChEBI" id="CHEBI:60240"/>
    </cofactor>
</comment>
<evidence type="ECO:0000256" key="1">
    <source>
        <dbReference type="ARBA" id="ARBA00001968"/>
    </source>
</evidence>
<dbReference type="GO" id="GO:0008758">
    <property type="term" value="F:UDP-2,3-diacylglucosamine hydrolase activity"/>
    <property type="evidence" value="ECO:0007669"/>
    <property type="project" value="TreeGrafter"/>
</dbReference>
<evidence type="ECO:0000259" key="5">
    <source>
        <dbReference type="Pfam" id="PF00149"/>
    </source>
</evidence>
<evidence type="ECO:0000256" key="2">
    <source>
        <dbReference type="ARBA" id="ARBA00022723"/>
    </source>
</evidence>
<keyword evidence="3" id="KW-0378">Hydrolase</keyword>
<name>A0A1H4GNW7_9BACI</name>
<comment type="similarity">
    <text evidence="4">Belongs to the metallophosphoesterase superfamily.</text>
</comment>
<dbReference type="EMBL" id="FNQR01000017">
    <property type="protein sequence ID" value="SEB11041.1"/>
    <property type="molecule type" value="Genomic_DNA"/>
</dbReference>
<sequence>MRMNRRSFIKRTLGSLLALFGLSGGTYYYARYMEPDMLTIQEETIRNVKIPDSFQNFKVVQFSDTHVGFHYSLEQLEKVVDRINGLEPDLILFTGDLVDKPNAYEWDGRIVEVLKKLHAPNGKFWIYGNHDHGGYGTDVVKKKMDQSGFKLLKNENTAIKKGQDSFILAGVDDIMLGKPDMAKTLEEVYEREFVLLMVHEPDYADHAAAYPVDVQLSGHSHGGQIQIPFIGYLVTPPHAEKYVEGRHTIGGLELYVSRGLGTTRLPYRFLCKPEITLHTLTNS</sequence>
<dbReference type="InterPro" id="IPR051158">
    <property type="entry name" value="Metallophosphoesterase_sf"/>
</dbReference>
<evidence type="ECO:0000313" key="6">
    <source>
        <dbReference type="EMBL" id="SEB11041.1"/>
    </source>
</evidence>
<dbReference type="PANTHER" id="PTHR31302">
    <property type="entry name" value="TRANSMEMBRANE PROTEIN WITH METALLOPHOSPHOESTERASE DOMAIN-RELATED"/>
    <property type="match status" value="1"/>
</dbReference>
<dbReference type="GO" id="GO:0016020">
    <property type="term" value="C:membrane"/>
    <property type="evidence" value="ECO:0007669"/>
    <property type="project" value="GOC"/>
</dbReference>
<keyword evidence="7" id="KW-1185">Reference proteome</keyword>
<dbReference type="Gene3D" id="3.60.21.10">
    <property type="match status" value="1"/>
</dbReference>
<dbReference type="FunFam" id="3.60.21.10:FF:000028">
    <property type="entry name" value="Putative metallophosphoesterase"/>
    <property type="match status" value="1"/>
</dbReference>
<reference evidence="6 7" key="1">
    <citation type="submission" date="2016-10" db="EMBL/GenBank/DDBJ databases">
        <authorList>
            <person name="de Groot N.N."/>
        </authorList>
    </citation>
    <scope>NUCLEOTIDE SEQUENCE [LARGE SCALE GENOMIC DNA]</scope>
    <source>
        <strain evidence="6 7">CCM7597</strain>
    </source>
</reference>
<dbReference type="AlphaFoldDB" id="A0A1H4GNW7"/>
<evidence type="ECO:0000313" key="7">
    <source>
        <dbReference type="Proteomes" id="UP000198584"/>
    </source>
</evidence>
<dbReference type="CDD" id="cd07385">
    <property type="entry name" value="MPP_YkuE_C"/>
    <property type="match status" value="1"/>
</dbReference>
<dbReference type="InterPro" id="IPR029052">
    <property type="entry name" value="Metallo-depent_PP-like"/>
</dbReference>
<evidence type="ECO:0000256" key="4">
    <source>
        <dbReference type="ARBA" id="ARBA00061089"/>
    </source>
</evidence>
<organism evidence="6 7">
    <name type="scientific">Thalassobacillus cyri</name>
    <dbReference type="NCBI Taxonomy" id="571932"/>
    <lineage>
        <taxon>Bacteria</taxon>
        <taxon>Bacillati</taxon>
        <taxon>Bacillota</taxon>
        <taxon>Bacilli</taxon>
        <taxon>Bacillales</taxon>
        <taxon>Bacillaceae</taxon>
        <taxon>Thalassobacillus</taxon>
    </lineage>
</organism>
<evidence type="ECO:0000256" key="3">
    <source>
        <dbReference type="ARBA" id="ARBA00022801"/>
    </source>
</evidence>
<gene>
    <name evidence="6" type="ORF">SAMN05421743_11735</name>
</gene>
<dbReference type="GO" id="GO:0046872">
    <property type="term" value="F:metal ion binding"/>
    <property type="evidence" value="ECO:0007669"/>
    <property type="project" value="UniProtKB-KW"/>
</dbReference>